<organism evidence="2 3">
    <name type="scientific">Candidatus Schekmanbacteria bacterium RIFCSPLOWO2_12_FULL_38_15</name>
    <dbReference type="NCBI Taxonomy" id="1817883"/>
    <lineage>
        <taxon>Bacteria</taxon>
        <taxon>Candidatus Schekmaniibacteriota</taxon>
    </lineage>
</organism>
<dbReference type="Pfam" id="PF00535">
    <property type="entry name" value="Glycos_transf_2"/>
    <property type="match status" value="1"/>
</dbReference>
<evidence type="ECO:0000259" key="1">
    <source>
        <dbReference type="Pfam" id="PF00535"/>
    </source>
</evidence>
<dbReference type="SUPFAM" id="SSF53448">
    <property type="entry name" value="Nucleotide-diphospho-sugar transferases"/>
    <property type="match status" value="1"/>
</dbReference>
<dbReference type="STRING" id="1817883.A3G31_05360"/>
<dbReference type="InterPro" id="IPR050834">
    <property type="entry name" value="Glycosyltransf_2"/>
</dbReference>
<dbReference type="EMBL" id="MGDI01000016">
    <property type="protein sequence ID" value="OGL54190.1"/>
    <property type="molecule type" value="Genomic_DNA"/>
</dbReference>
<proteinExistence type="predicted"/>
<dbReference type="PANTHER" id="PTHR43685">
    <property type="entry name" value="GLYCOSYLTRANSFERASE"/>
    <property type="match status" value="1"/>
</dbReference>
<comment type="caution">
    <text evidence="2">The sequence shown here is derived from an EMBL/GenBank/DDBJ whole genome shotgun (WGS) entry which is preliminary data.</text>
</comment>
<feature type="domain" description="Glycosyltransferase 2-like" evidence="1">
    <location>
        <begin position="11"/>
        <end position="174"/>
    </location>
</feature>
<dbReference type="Gene3D" id="3.90.550.10">
    <property type="entry name" value="Spore Coat Polysaccharide Biosynthesis Protein SpsA, Chain A"/>
    <property type="match status" value="1"/>
</dbReference>
<sequence length="332" mass="38192">MSDLKTEPLLSVVIITYNRGKILLSSLEALALQTYRKELFEVIVVVDGSTDNTMEILAKFSPDFRLKFLYQKNSGASSARNKGAKEAIGKIALFLDDDIIADKELLSEHAQHKRKEPMILLGKIGVHPSSPENFLKAGLEKWSDEQFSKLEKEGYKFSFKDIYFANASIDKKLFLRLGGFDETFNSYGEEDRELALRLLKSGVSPVYNPKALGYQYYDKDFKKYCEDFFSVGKADLKFYLKHGEMKQQLRFSKYYQNSKKIMFFKKLFISLPDFLSINFYFLKSLMQIALKMGLKGTLFGKIQVLTREFYYLKGLRKACGSKESFINLINGV</sequence>
<evidence type="ECO:0000313" key="3">
    <source>
        <dbReference type="Proteomes" id="UP000178082"/>
    </source>
</evidence>
<dbReference type="AlphaFoldDB" id="A0A1F7SK93"/>
<dbReference type="Proteomes" id="UP000178082">
    <property type="component" value="Unassembled WGS sequence"/>
</dbReference>
<accession>A0A1F7SK93</accession>
<dbReference type="InterPro" id="IPR029044">
    <property type="entry name" value="Nucleotide-diphossugar_trans"/>
</dbReference>
<protein>
    <recommendedName>
        <fullName evidence="1">Glycosyltransferase 2-like domain-containing protein</fullName>
    </recommendedName>
</protein>
<name>A0A1F7SK93_9BACT</name>
<gene>
    <name evidence="2" type="ORF">A3G31_05360</name>
</gene>
<dbReference type="InterPro" id="IPR001173">
    <property type="entry name" value="Glyco_trans_2-like"/>
</dbReference>
<evidence type="ECO:0000313" key="2">
    <source>
        <dbReference type="EMBL" id="OGL54190.1"/>
    </source>
</evidence>
<dbReference type="PANTHER" id="PTHR43685:SF3">
    <property type="entry name" value="SLR2126 PROTEIN"/>
    <property type="match status" value="1"/>
</dbReference>
<reference evidence="2 3" key="1">
    <citation type="journal article" date="2016" name="Nat. Commun.">
        <title>Thousands of microbial genomes shed light on interconnected biogeochemical processes in an aquifer system.</title>
        <authorList>
            <person name="Anantharaman K."/>
            <person name="Brown C.T."/>
            <person name="Hug L.A."/>
            <person name="Sharon I."/>
            <person name="Castelle C.J."/>
            <person name="Probst A.J."/>
            <person name="Thomas B.C."/>
            <person name="Singh A."/>
            <person name="Wilkins M.J."/>
            <person name="Karaoz U."/>
            <person name="Brodie E.L."/>
            <person name="Williams K.H."/>
            <person name="Hubbard S.S."/>
            <person name="Banfield J.F."/>
        </authorList>
    </citation>
    <scope>NUCLEOTIDE SEQUENCE [LARGE SCALE GENOMIC DNA]</scope>
</reference>